<organism evidence="2 3">
    <name type="scientific">Cohnella terricola</name>
    <dbReference type="NCBI Taxonomy" id="1289167"/>
    <lineage>
        <taxon>Bacteria</taxon>
        <taxon>Bacillati</taxon>
        <taxon>Bacillota</taxon>
        <taxon>Bacilli</taxon>
        <taxon>Bacillales</taxon>
        <taxon>Paenibacillaceae</taxon>
        <taxon>Cohnella</taxon>
    </lineage>
</organism>
<dbReference type="EMBL" id="VNJJ01000017">
    <property type="protein sequence ID" value="TVX96232.1"/>
    <property type="molecule type" value="Genomic_DNA"/>
</dbReference>
<proteinExistence type="predicted"/>
<comment type="caution">
    <text evidence="2">The sequence shown here is derived from an EMBL/GenBank/DDBJ whole genome shotgun (WGS) entry which is preliminary data.</text>
</comment>
<protein>
    <submittedName>
        <fullName evidence="2">Uncharacterized protein</fullName>
    </submittedName>
</protein>
<dbReference type="AlphaFoldDB" id="A0A559J8N6"/>
<feature type="transmembrane region" description="Helical" evidence="1">
    <location>
        <begin position="12"/>
        <end position="36"/>
    </location>
</feature>
<feature type="transmembrane region" description="Helical" evidence="1">
    <location>
        <begin position="65"/>
        <end position="86"/>
    </location>
</feature>
<reference evidence="2 3" key="1">
    <citation type="submission" date="2019-07" db="EMBL/GenBank/DDBJ databases">
        <authorList>
            <person name="Kim J."/>
        </authorList>
    </citation>
    <scope>NUCLEOTIDE SEQUENCE [LARGE SCALE GENOMIC DNA]</scope>
    <source>
        <strain evidence="2 3">G13</strain>
    </source>
</reference>
<feature type="transmembrane region" description="Helical" evidence="1">
    <location>
        <begin position="130"/>
        <end position="152"/>
    </location>
</feature>
<keyword evidence="1" id="KW-0472">Membrane</keyword>
<evidence type="ECO:0000313" key="3">
    <source>
        <dbReference type="Proteomes" id="UP000316330"/>
    </source>
</evidence>
<evidence type="ECO:0000256" key="1">
    <source>
        <dbReference type="SAM" id="Phobius"/>
    </source>
</evidence>
<gene>
    <name evidence="2" type="ORF">FPZ45_21200</name>
</gene>
<keyword evidence="1" id="KW-0812">Transmembrane</keyword>
<dbReference type="RefSeq" id="WP_144706262.1">
    <property type="nucleotide sequence ID" value="NZ_VNJJ01000017.1"/>
</dbReference>
<keyword evidence="1" id="KW-1133">Transmembrane helix</keyword>
<sequence>MLRILKTNEFRIGVLSSIVATIILVSIFNPLINLFWNFLKNSGNQFWTSYLNGIIVETSKGNDRIIFIIFSLVLALYIWSIFTIFFKGKKVKRLDNLLERALDKTIEISNHYTEEYRSTVRWKRIKRIFWTFRTLEIITYIFIFVYILSIIIKTTMIFSLNTTFQHQIVILKPYITANEVIKLESDWALMRNYEDFKNINELINTKLRENNIKK</sequence>
<evidence type="ECO:0000313" key="2">
    <source>
        <dbReference type="EMBL" id="TVX96232.1"/>
    </source>
</evidence>
<dbReference type="Proteomes" id="UP000316330">
    <property type="component" value="Unassembled WGS sequence"/>
</dbReference>
<accession>A0A559J8N6</accession>
<name>A0A559J8N6_9BACL</name>
<keyword evidence="3" id="KW-1185">Reference proteome</keyword>